<evidence type="ECO:0000313" key="2">
    <source>
        <dbReference type="EMBL" id="KAF2837568.1"/>
    </source>
</evidence>
<proteinExistence type="predicted"/>
<dbReference type="OrthoDB" id="3357341at2759"/>
<dbReference type="EMBL" id="MU006099">
    <property type="protein sequence ID" value="KAF2837568.1"/>
    <property type="molecule type" value="Genomic_DNA"/>
</dbReference>
<feature type="compositionally biased region" description="Basic and acidic residues" evidence="1">
    <location>
        <begin position="339"/>
        <end position="374"/>
    </location>
</feature>
<gene>
    <name evidence="2" type="ORF">M501DRAFT_918327</name>
</gene>
<comment type="caution">
    <text evidence="2">The sequence shown here is derived from an EMBL/GenBank/DDBJ whole genome shotgun (WGS) entry which is preliminary data.</text>
</comment>
<feature type="compositionally biased region" description="Polar residues" evidence="1">
    <location>
        <begin position="280"/>
        <end position="338"/>
    </location>
</feature>
<feature type="region of interest" description="Disordered" evidence="1">
    <location>
        <begin position="257"/>
        <end position="390"/>
    </location>
</feature>
<organism evidence="2 3">
    <name type="scientific">Patellaria atrata CBS 101060</name>
    <dbReference type="NCBI Taxonomy" id="1346257"/>
    <lineage>
        <taxon>Eukaryota</taxon>
        <taxon>Fungi</taxon>
        <taxon>Dikarya</taxon>
        <taxon>Ascomycota</taxon>
        <taxon>Pezizomycotina</taxon>
        <taxon>Dothideomycetes</taxon>
        <taxon>Dothideomycetes incertae sedis</taxon>
        <taxon>Patellariales</taxon>
        <taxon>Patellariaceae</taxon>
        <taxon>Patellaria</taxon>
    </lineage>
</organism>
<reference evidence="2" key="1">
    <citation type="journal article" date="2020" name="Stud. Mycol.">
        <title>101 Dothideomycetes genomes: a test case for predicting lifestyles and emergence of pathogens.</title>
        <authorList>
            <person name="Haridas S."/>
            <person name="Albert R."/>
            <person name="Binder M."/>
            <person name="Bloem J."/>
            <person name="Labutti K."/>
            <person name="Salamov A."/>
            <person name="Andreopoulos B."/>
            <person name="Baker S."/>
            <person name="Barry K."/>
            <person name="Bills G."/>
            <person name="Bluhm B."/>
            <person name="Cannon C."/>
            <person name="Castanera R."/>
            <person name="Culley D."/>
            <person name="Daum C."/>
            <person name="Ezra D."/>
            <person name="Gonzalez J."/>
            <person name="Henrissat B."/>
            <person name="Kuo A."/>
            <person name="Liang C."/>
            <person name="Lipzen A."/>
            <person name="Lutzoni F."/>
            <person name="Magnuson J."/>
            <person name="Mondo S."/>
            <person name="Nolan M."/>
            <person name="Ohm R."/>
            <person name="Pangilinan J."/>
            <person name="Park H.-J."/>
            <person name="Ramirez L."/>
            <person name="Alfaro M."/>
            <person name="Sun H."/>
            <person name="Tritt A."/>
            <person name="Yoshinaga Y."/>
            <person name="Zwiers L.-H."/>
            <person name="Turgeon B."/>
            <person name="Goodwin S."/>
            <person name="Spatafora J."/>
            <person name="Crous P."/>
            <person name="Grigoriev I."/>
        </authorList>
    </citation>
    <scope>NUCLEOTIDE SEQUENCE</scope>
    <source>
        <strain evidence="2">CBS 101060</strain>
    </source>
</reference>
<accession>A0A9P4VNB9</accession>
<keyword evidence="3" id="KW-1185">Reference proteome</keyword>
<protein>
    <submittedName>
        <fullName evidence="2">Uncharacterized protein</fullName>
    </submittedName>
</protein>
<evidence type="ECO:0000313" key="3">
    <source>
        <dbReference type="Proteomes" id="UP000799429"/>
    </source>
</evidence>
<name>A0A9P4VNB9_9PEZI</name>
<sequence>MIDENLPNFFLKPSADAIKYHHSFLFSQNGSEPEPVYDLHHLDPALPCSKNCYAVALFDSFNPEVLFGEVLIRPEWTQPTLSQDEIRRNGGVPPPPQPITPTDFTIQLYEPDQNVVVRQKPGSWGGSSTYEFSMPQQTFRMPSASAIDRRLNDPVTDATTPKLNFVWRKDGKLSKDMTCFMTGKSTDNHKKKNKEPDIAVALFGGLREVSIYEPNLYRVDMEDPKGLEVVLLLSAAVIRDIYFGQMKDVFNISSRRKNSGGILNRKGSSPVEPPPIIMTSIPQVSASAQRISQPVQTSQPYARAQRQSLPPISTNSYNRTQPAPITQVQPAASNPTFSSEDRRLRKLLEAEKQTAQKEARRKQTEVDRETERLKKIYGTQSQALPPRRPQ</sequence>
<evidence type="ECO:0000256" key="1">
    <source>
        <dbReference type="SAM" id="MobiDB-lite"/>
    </source>
</evidence>
<feature type="non-terminal residue" evidence="2">
    <location>
        <position position="390"/>
    </location>
</feature>
<dbReference type="Proteomes" id="UP000799429">
    <property type="component" value="Unassembled WGS sequence"/>
</dbReference>
<dbReference type="AlphaFoldDB" id="A0A9P4VNB9"/>